<accession>A0ABR3XCI3</accession>
<sequence length="204" mass="23661">MASAKGEDEGIAPGVCMPGELNTVPAVTNPSSHLDYENYIRLRLQQGADELQRARKRNFELETLLHHVDRRRLEAETFLLDARKQQWALLEDLQRERERRSMAEKKYADLYTVYRDVYTVNETLLVRLSQEDGSQTTDEEKTKLQDILLDHERQGRWIVHLNAVICSLESQIRELKQKLESSEMQGCDECTDIEDDCSTPSPRP</sequence>
<gene>
    <name evidence="1" type="ORF">Plec18167_006156</name>
</gene>
<evidence type="ECO:0000313" key="2">
    <source>
        <dbReference type="Proteomes" id="UP001583193"/>
    </source>
</evidence>
<name>A0ABR3XCI3_9EURO</name>
<evidence type="ECO:0000313" key="1">
    <source>
        <dbReference type="EMBL" id="KAL1873639.1"/>
    </source>
</evidence>
<protein>
    <submittedName>
        <fullName evidence="1">Uncharacterized protein</fullName>
    </submittedName>
</protein>
<proteinExistence type="predicted"/>
<keyword evidence="2" id="KW-1185">Reference proteome</keyword>
<dbReference type="Proteomes" id="UP001583193">
    <property type="component" value="Unassembled WGS sequence"/>
</dbReference>
<dbReference type="EMBL" id="JAVDPF010000021">
    <property type="protein sequence ID" value="KAL1873639.1"/>
    <property type="molecule type" value="Genomic_DNA"/>
</dbReference>
<organism evidence="1 2">
    <name type="scientific">Paecilomyces lecythidis</name>
    <dbReference type="NCBI Taxonomy" id="3004212"/>
    <lineage>
        <taxon>Eukaryota</taxon>
        <taxon>Fungi</taxon>
        <taxon>Dikarya</taxon>
        <taxon>Ascomycota</taxon>
        <taxon>Pezizomycotina</taxon>
        <taxon>Eurotiomycetes</taxon>
        <taxon>Eurotiomycetidae</taxon>
        <taxon>Eurotiales</taxon>
        <taxon>Thermoascaceae</taxon>
        <taxon>Paecilomyces</taxon>
    </lineage>
</organism>
<comment type="caution">
    <text evidence="1">The sequence shown here is derived from an EMBL/GenBank/DDBJ whole genome shotgun (WGS) entry which is preliminary data.</text>
</comment>
<reference evidence="1 2" key="1">
    <citation type="journal article" date="2024" name="IMA Fungus">
        <title>IMA Genome - F19 : A genome assembly and annotation guide to empower mycologists, including annotated draft genome sequences of Ceratocystis pirilliformis, Diaporthe australafricana, Fusarium ophioides, Paecilomyces lecythidis, and Sporothrix stenoceras.</title>
        <authorList>
            <person name="Aylward J."/>
            <person name="Wilson A.M."/>
            <person name="Visagie C.M."/>
            <person name="Spraker J."/>
            <person name="Barnes I."/>
            <person name="Buitendag C."/>
            <person name="Ceriani C."/>
            <person name="Del Mar Angel L."/>
            <person name="du Plessis D."/>
            <person name="Fuchs T."/>
            <person name="Gasser K."/>
            <person name="Kramer D."/>
            <person name="Li W."/>
            <person name="Munsamy K."/>
            <person name="Piso A."/>
            <person name="Price J.L."/>
            <person name="Sonnekus B."/>
            <person name="Thomas C."/>
            <person name="van der Nest A."/>
            <person name="van Dijk A."/>
            <person name="van Heerden A."/>
            <person name="van Vuuren N."/>
            <person name="Yilmaz N."/>
            <person name="Duong T.A."/>
            <person name="van der Merwe N.A."/>
            <person name="Wingfield M.J."/>
            <person name="Wingfield B.D."/>
        </authorList>
    </citation>
    <scope>NUCLEOTIDE SEQUENCE [LARGE SCALE GENOMIC DNA]</scope>
    <source>
        <strain evidence="1 2">CMW 18167</strain>
    </source>
</reference>